<protein>
    <submittedName>
        <fullName evidence="4">Extra bases protein</fullName>
    </submittedName>
</protein>
<dbReference type="GO" id="GO:0016020">
    <property type="term" value="C:membrane"/>
    <property type="evidence" value="ECO:0007669"/>
    <property type="project" value="TreeGrafter"/>
</dbReference>
<evidence type="ECO:0000256" key="1">
    <source>
        <dbReference type="ARBA" id="ARBA00008151"/>
    </source>
</evidence>
<dbReference type="FunFam" id="1.25.40.180:FF:000006">
    <property type="entry name" value="Basic leucine zipper and W2 domain-containing protein 1"/>
    <property type="match status" value="1"/>
</dbReference>
<dbReference type="OrthoDB" id="1727522at2759"/>
<dbReference type="AlphaFoldDB" id="A0A164MTP3"/>
<proteinExistence type="inferred from homology"/>
<reference evidence="4 5" key="1">
    <citation type="submission" date="2016-03" db="EMBL/GenBank/DDBJ databases">
        <title>EvidentialGene: Evidence-directed Construction of Genes on Genomes.</title>
        <authorList>
            <person name="Gilbert D.G."/>
            <person name="Choi J.-H."/>
            <person name="Mockaitis K."/>
            <person name="Colbourne J."/>
            <person name="Pfrender M."/>
        </authorList>
    </citation>
    <scope>NUCLEOTIDE SEQUENCE [LARGE SCALE GENOMIC DNA]</scope>
    <source>
        <strain evidence="4 5">Xinb3</strain>
        <tissue evidence="4">Complete organism</tissue>
    </source>
</reference>
<dbReference type="InterPro" id="IPR016024">
    <property type="entry name" value="ARM-type_fold"/>
</dbReference>
<accession>A0A164MTP3</accession>
<dbReference type="PROSITE" id="PS51363">
    <property type="entry name" value="W2"/>
    <property type="match status" value="1"/>
</dbReference>
<evidence type="ECO:0000256" key="2">
    <source>
        <dbReference type="SAM" id="MobiDB-lite"/>
    </source>
</evidence>
<dbReference type="Pfam" id="PF25504">
    <property type="entry name" value="HEAT_5MP1_2"/>
    <property type="match status" value="1"/>
</dbReference>
<dbReference type="Pfam" id="PF02020">
    <property type="entry name" value="W2"/>
    <property type="match status" value="1"/>
</dbReference>
<comment type="similarity">
    <text evidence="1">Belongs to the BZW family.</text>
</comment>
<dbReference type="STRING" id="35525.A0A164MTP3"/>
<evidence type="ECO:0000313" key="5">
    <source>
        <dbReference type="Proteomes" id="UP000076858"/>
    </source>
</evidence>
<dbReference type="EMBL" id="LRGB01002956">
    <property type="protein sequence ID" value="KZS05350.1"/>
    <property type="molecule type" value="Genomic_DNA"/>
</dbReference>
<gene>
    <name evidence="4" type="ORF">APZ42_031488</name>
</gene>
<dbReference type="InterPro" id="IPR057397">
    <property type="entry name" value="HEAT_5MP1_2"/>
</dbReference>
<dbReference type="InterPro" id="IPR043510">
    <property type="entry name" value="W2_5MP1/2"/>
</dbReference>
<dbReference type="PANTHER" id="PTHR14208">
    <property type="entry name" value="BASIC LEUCINE ZIPPER AND W2 DOMAIN-CONTAINING PROTEIN"/>
    <property type="match status" value="1"/>
</dbReference>
<comment type="caution">
    <text evidence="4">The sequence shown here is derived from an EMBL/GenBank/DDBJ whole genome shotgun (WGS) entry which is preliminary data.</text>
</comment>
<name>A0A164MTP3_9CRUS</name>
<evidence type="ECO:0000313" key="4">
    <source>
        <dbReference type="EMBL" id="KZS05350.1"/>
    </source>
</evidence>
<dbReference type="InterPro" id="IPR003307">
    <property type="entry name" value="W2_domain"/>
</dbReference>
<feature type="region of interest" description="Disordered" evidence="2">
    <location>
        <begin position="1"/>
        <end position="24"/>
    </location>
</feature>
<sequence>MSQKTEKPTLSGQRIKTRKRDEKEKYDPVGFRDSVLAGFAEAGDDLESIYKYLDIAGSKLDYRRYGEALFDILIAGGLLAPGGTLVQDGKSCRTETCLFGGLDSMEHVKGWEQVFTKLMRRYKYLEKLLEEEMKKVLVYIKGFNDSERVKLARMTALWISNGSVPPAVLNSLINEHLVKDGLALDFLLNVFVTWKQEKGASSLTTALRKAGIDSSLPEFFPPNKRTEENFKLVFEENGLMEVLRFQKAQANQGNKKDLQNQLEEDINENKPVKEIIASVKDAVVKFHLQEHEVITSLWNTVMAAVEWNKKEELVAEQALKHLRQYAPLFSSFTQTSRSELALLVRVQEFCYENMNFMKVFQKIVLLFYKTDVLSEDTIIKWYKEAHSVKGKSVFLEQMSKFIEWLQNAEEESESAGDD</sequence>
<dbReference type="CDD" id="cd11560">
    <property type="entry name" value="W2_eIF5C_like"/>
    <property type="match status" value="1"/>
</dbReference>
<dbReference type="GO" id="GO:0005737">
    <property type="term" value="C:cytoplasm"/>
    <property type="evidence" value="ECO:0007669"/>
    <property type="project" value="TreeGrafter"/>
</dbReference>
<evidence type="ECO:0000259" key="3">
    <source>
        <dbReference type="PROSITE" id="PS51363"/>
    </source>
</evidence>
<dbReference type="SMART" id="SM00515">
    <property type="entry name" value="eIF5C"/>
    <property type="match status" value="1"/>
</dbReference>
<dbReference type="Proteomes" id="UP000076858">
    <property type="component" value="Unassembled WGS sequence"/>
</dbReference>
<organism evidence="4 5">
    <name type="scientific">Daphnia magna</name>
    <dbReference type="NCBI Taxonomy" id="35525"/>
    <lineage>
        <taxon>Eukaryota</taxon>
        <taxon>Metazoa</taxon>
        <taxon>Ecdysozoa</taxon>
        <taxon>Arthropoda</taxon>
        <taxon>Crustacea</taxon>
        <taxon>Branchiopoda</taxon>
        <taxon>Diplostraca</taxon>
        <taxon>Cladocera</taxon>
        <taxon>Anomopoda</taxon>
        <taxon>Daphniidae</taxon>
        <taxon>Daphnia</taxon>
    </lineage>
</organism>
<dbReference type="Gene3D" id="1.25.40.180">
    <property type="match status" value="2"/>
</dbReference>
<dbReference type="SUPFAM" id="SSF48371">
    <property type="entry name" value="ARM repeat"/>
    <property type="match status" value="1"/>
</dbReference>
<feature type="domain" description="W2" evidence="3">
    <location>
        <begin position="248"/>
        <end position="415"/>
    </location>
</feature>
<dbReference type="PANTHER" id="PTHR14208:SF2">
    <property type="entry name" value="PROTEIN KRASAVIETZ"/>
    <property type="match status" value="1"/>
</dbReference>
<dbReference type="InterPro" id="IPR051245">
    <property type="entry name" value="eIF5-mimic_regulator"/>
</dbReference>
<dbReference type="GO" id="GO:0006417">
    <property type="term" value="P:regulation of translation"/>
    <property type="evidence" value="ECO:0007669"/>
    <property type="project" value="UniProtKB-ARBA"/>
</dbReference>
<keyword evidence="5" id="KW-1185">Reference proteome</keyword>